<gene>
    <name evidence="4" type="ORF">ACFFGN_00550</name>
</gene>
<dbReference type="PANTHER" id="PTHR30055">
    <property type="entry name" value="HTH-TYPE TRANSCRIPTIONAL REGULATOR RUTR"/>
    <property type="match status" value="1"/>
</dbReference>
<dbReference type="EMBL" id="JBHLTC010000001">
    <property type="protein sequence ID" value="MFC0622532.1"/>
    <property type="molecule type" value="Genomic_DNA"/>
</dbReference>
<evidence type="ECO:0000313" key="4">
    <source>
        <dbReference type="EMBL" id="MFC0622532.1"/>
    </source>
</evidence>
<evidence type="ECO:0000259" key="3">
    <source>
        <dbReference type="PROSITE" id="PS50977"/>
    </source>
</evidence>
<dbReference type="SUPFAM" id="SSF48498">
    <property type="entry name" value="Tetracyclin repressor-like, C-terminal domain"/>
    <property type="match status" value="1"/>
</dbReference>
<protein>
    <submittedName>
        <fullName evidence="4">TetR/AcrR family transcriptional regulator</fullName>
    </submittedName>
</protein>
<dbReference type="InterPro" id="IPR036271">
    <property type="entry name" value="Tet_transcr_reg_TetR-rel_C_sf"/>
</dbReference>
<dbReference type="Gene3D" id="1.10.357.10">
    <property type="entry name" value="Tetracycline Repressor, domain 2"/>
    <property type="match status" value="1"/>
</dbReference>
<evidence type="ECO:0000256" key="1">
    <source>
        <dbReference type="ARBA" id="ARBA00023125"/>
    </source>
</evidence>
<comment type="caution">
    <text evidence="4">The sequence shown here is derived from an EMBL/GenBank/DDBJ whole genome shotgun (WGS) entry which is preliminary data.</text>
</comment>
<feature type="DNA-binding region" description="H-T-H motif" evidence="2">
    <location>
        <begin position="30"/>
        <end position="49"/>
    </location>
</feature>
<keyword evidence="1 2" id="KW-0238">DNA-binding</keyword>
<reference evidence="4 5" key="1">
    <citation type="submission" date="2024-09" db="EMBL/GenBank/DDBJ databases">
        <authorList>
            <person name="Sun Q."/>
            <person name="Mori K."/>
        </authorList>
    </citation>
    <scope>NUCLEOTIDE SEQUENCE [LARGE SCALE GENOMIC DNA]</scope>
    <source>
        <strain evidence="4 5">CGMCC 1.15906</strain>
    </source>
</reference>
<dbReference type="Pfam" id="PF00440">
    <property type="entry name" value="TetR_N"/>
    <property type="match status" value="1"/>
</dbReference>
<dbReference type="Proteomes" id="UP001589890">
    <property type="component" value="Unassembled WGS sequence"/>
</dbReference>
<feature type="domain" description="HTH tetR-type" evidence="3">
    <location>
        <begin position="7"/>
        <end position="67"/>
    </location>
</feature>
<proteinExistence type="predicted"/>
<keyword evidence="5" id="KW-1185">Reference proteome</keyword>
<evidence type="ECO:0000313" key="5">
    <source>
        <dbReference type="Proteomes" id="UP001589890"/>
    </source>
</evidence>
<dbReference type="PROSITE" id="PS50977">
    <property type="entry name" value="HTH_TETR_2"/>
    <property type="match status" value="1"/>
</dbReference>
<dbReference type="PANTHER" id="PTHR30055:SF200">
    <property type="entry name" value="HTH-TYPE TRANSCRIPTIONAL REPRESSOR BDCR"/>
    <property type="match status" value="1"/>
</dbReference>
<organism evidence="4 5">
    <name type="scientific">Kribbella deserti</name>
    <dbReference type="NCBI Taxonomy" id="1926257"/>
    <lineage>
        <taxon>Bacteria</taxon>
        <taxon>Bacillati</taxon>
        <taxon>Actinomycetota</taxon>
        <taxon>Actinomycetes</taxon>
        <taxon>Propionibacteriales</taxon>
        <taxon>Kribbellaceae</taxon>
        <taxon>Kribbella</taxon>
    </lineage>
</organism>
<dbReference type="RefSeq" id="WP_380043210.1">
    <property type="nucleotide sequence ID" value="NZ_JBHLTC010000001.1"/>
</dbReference>
<name>A0ABV6QFM7_9ACTN</name>
<evidence type="ECO:0000256" key="2">
    <source>
        <dbReference type="PROSITE-ProRule" id="PRU00335"/>
    </source>
</evidence>
<dbReference type="InterPro" id="IPR050109">
    <property type="entry name" value="HTH-type_TetR-like_transc_reg"/>
</dbReference>
<dbReference type="PRINTS" id="PR00455">
    <property type="entry name" value="HTHTETR"/>
</dbReference>
<dbReference type="InterPro" id="IPR009057">
    <property type="entry name" value="Homeodomain-like_sf"/>
</dbReference>
<accession>A0ABV6QFM7</accession>
<dbReference type="SUPFAM" id="SSF46689">
    <property type="entry name" value="Homeodomain-like"/>
    <property type="match status" value="1"/>
</dbReference>
<sequence>MARKPDKGIRERILTVASSLFQEHGPDGVGLQQIINESGCGKNVLYREFGSKDELVVAYLDRCRQDWFDLVQQTVRPLADDPAGQLIAIVGAVAERSEAPGFRGCPLRNSLPSFPEHDHPARRLIVDYHFARRDLLRELAEQAGARDPRALADKIMLLIDGLHASGAVLGEQGAGETAVAFATEAVSAAVGGSRVATPLGDSRVASPGIPA</sequence>
<dbReference type="InterPro" id="IPR001647">
    <property type="entry name" value="HTH_TetR"/>
</dbReference>